<dbReference type="PANTHER" id="PTHR22722">
    <property type="entry name" value="LOW-DENSITY LIPOPROTEIN RECEPTOR-RELATED PROTEIN 2-RELATED"/>
    <property type="match status" value="1"/>
</dbReference>
<feature type="disulfide bond" evidence="2">
    <location>
        <begin position="82"/>
        <end position="94"/>
    </location>
</feature>
<dbReference type="CDD" id="cd00112">
    <property type="entry name" value="LDLa"/>
    <property type="match status" value="2"/>
</dbReference>
<dbReference type="Gene3D" id="4.10.400.10">
    <property type="entry name" value="Low-density Lipoprotein Receptor"/>
    <property type="match status" value="2"/>
</dbReference>
<sequence>MLSSQSSRKVSGTLVDFEGSALLENRIFNCENLVRVVSPCTSAEFQCKDRITCIHRSWVCDGEKDCPGGDDEMAPTCLNVTCRADQFQCKDRTCIAGALECSGKAECADGSDEVNCSEYYCINFPDGVEYLR</sequence>
<dbReference type="FunFam" id="4.10.400.10:FF:000105">
    <property type="entry name" value="Lipophorin receptor 1, isoform K"/>
    <property type="match status" value="1"/>
</dbReference>
<organism evidence="3 4">
    <name type="scientific">Phlebotomus papatasi</name>
    <name type="common">Sandfly</name>
    <dbReference type="NCBI Taxonomy" id="29031"/>
    <lineage>
        <taxon>Eukaryota</taxon>
        <taxon>Metazoa</taxon>
        <taxon>Ecdysozoa</taxon>
        <taxon>Arthropoda</taxon>
        <taxon>Hexapoda</taxon>
        <taxon>Insecta</taxon>
        <taxon>Pterygota</taxon>
        <taxon>Neoptera</taxon>
        <taxon>Endopterygota</taxon>
        <taxon>Diptera</taxon>
        <taxon>Nematocera</taxon>
        <taxon>Psychodoidea</taxon>
        <taxon>Psychodidae</taxon>
        <taxon>Phlebotomus</taxon>
        <taxon>Phlebotomus</taxon>
    </lineage>
</organism>
<dbReference type="GO" id="GO:0006898">
    <property type="term" value="P:receptor-mediated endocytosis"/>
    <property type="evidence" value="ECO:0007669"/>
    <property type="project" value="TreeGrafter"/>
</dbReference>
<keyword evidence="4" id="KW-1185">Reference proteome</keyword>
<dbReference type="EnsemblMetazoa" id="PPAI005388-RA">
    <property type="protein sequence ID" value="PPAI005388-PA"/>
    <property type="gene ID" value="PPAI005388"/>
</dbReference>
<proteinExistence type="predicted"/>
<dbReference type="PROSITE" id="PS50068">
    <property type="entry name" value="LDLRA_2"/>
    <property type="match status" value="2"/>
</dbReference>
<evidence type="ECO:0000313" key="4">
    <source>
        <dbReference type="Proteomes" id="UP000092462"/>
    </source>
</evidence>
<feature type="disulfide bond" evidence="2">
    <location>
        <begin position="101"/>
        <end position="116"/>
    </location>
</feature>
<dbReference type="VEuPathDB" id="VectorBase:PPAPM1_011094"/>
<name>A0A1B0DC49_PHLPP</name>
<feature type="disulfide bond" evidence="2">
    <location>
        <begin position="89"/>
        <end position="107"/>
    </location>
</feature>
<dbReference type="SUPFAM" id="SSF57424">
    <property type="entry name" value="LDL receptor-like module"/>
    <property type="match status" value="2"/>
</dbReference>
<evidence type="ECO:0000313" key="3">
    <source>
        <dbReference type="EnsemblMetazoa" id="PPAI005388-PA"/>
    </source>
</evidence>
<dbReference type="PANTHER" id="PTHR22722:SF15">
    <property type="entry name" value="LOW-DENSITY LIPOPROTEIN RECEPTOR-RELATED"/>
    <property type="match status" value="1"/>
</dbReference>
<dbReference type="FunFam" id="4.10.400.10:FF:000015">
    <property type="entry name" value="Low-density lipoprotein receptor-related protein 1"/>
    <property type="match status" value="1"/>
</dbReference>
<dbReference type="AlphaFoldDB" id="A0A1B0DC49"/>
<comment type="caution">
    <text evidence="2">Lacks conserved residue(s) required for the propagation of feature annotation.</text>
</comment>
<reference evidence="3" key="1">
    <citation type="submission" date="2022-08" db="UniProtKB">
        <authorList>
            <consortium name="EnsemblMetazoa"/>
        </authorList>
    </citation>
    <scope>IDENTIFICATION</scope>
    <source>
        <strain evidence="3">Israel</strain>
    </source>
</reference>
<keyword evidence="1 2" id="KW-1015">Disulfide bond</keyword>
<dbReference type="VEuPathDB" id="VectorBase:PPAI005388"/>
<protein>
    <submittedName>
        <fullName evidence="3">Uncharacterized protein</fullName>
    </submittedName>
</protein>
<dbReference type="SMART" id="SM00192">
    <property type="entry name" value="LDLa"/>
    <property type="match status" value="2"/>
</dbReference>
<dbReference type="PRINTS" id="PR00261">
    <property type="entry name" value="LDLRECEPTOR"/>
</dbReference>
<dbReference type="GO" id="GO:0043235">
    <property type="term" value="C:receptor complex"/>
    <property type="evidence" value="ECO:0007669"/>
    <property type="project" value="TreeGrafter"/>
</dbReference>
<dbReference type="Proteomes" id="UP000092462">
    <property type="component" value="Unassembled WGS sequence"/>
</dbReference>
<dbReference type="EMBL" id="AJVK01005020">
    <property type="status" value="NOT_ANNOTATED_CDS"/>
    <property type="molecule type" value="Genomic_DNA"/>
</dbReference>
<accession>A0A1B0DC49</accession>
<evidence type="ECO:0000256" key="2">
    <source>
        <dbReference type="PROSITE-ProRule" id="PRU00124"/>
    </source>
</evidence>
<dbReference type="GO" id="GO:0016324">
    <property type="term" value="C:apical plasma membrane"/>
    <property type="evidence" value="ECO:0007669"/>
    <property type="project" value="TreeGrafter"/>
</dbReference>
<dbReference type="GO" id="GO:0042562">
    <property type="term" value="F:hormone binding"/>
    <property type="evidence" value="ECO:0007669"/>
    <property type="project" value="TreeGrafter"/>
</dbReference>
<dbReference type="Pfam" id="PF00057">
    <property type="entry name" value="Ldl_recept_a"/>
    <property type="match status" value="2"/>
</dbReference>
<dbReference type="InterPro" id="IPR051221">
    <property type="entry name" value="LDLR-related"/>
</dbReference>
<evidence type="ECO:0000256" key="1">
    <source>
        <dbReference type="ARBA" id="ARBA00023157"/>
    </source>
</evidence>
<dbReference type="InterPro" id="IPR002172">
    <property type="entry name" value="LDrepeatLR_classA_rpt"/>
</dbReference>
<dbReference type="InterPro" id="IPR036055">
    <property type="entry name" value="LDL_receptor-like_sf"/>
</dbReference>